<evidence type="ECO:0000313" key="3">
    <source>
        <dbReference type="EMBL" id="CAG5102451.1"/>
    </source>
</evidence>
<dbReference type="PANTHER" id="PTHR11802:SF201">
    <property type="entry name" value="CARBOXYPEPTIDASE"/>
    <property type="match status" value="1"/>
</dbReference>
<dbReference type="InterPro" id="IPR029058">
    <property type="entry name" value="AB_hydrolase_fold"/>
</dbReference>
<reference evidence="3 4" key="1">
    <citation type="submission" date="2021-04" db="EMBL/GenBank/DDBJ databases">
        <authorList>
            <person name="Bliznina A."/>
        </authorList>
    </citation>
    <scope>NUCLEOTIDE SEQUENCE [LARGE SCALE GENOMIC DNA]</scope>
</reference>
<proteinExistence type="inferred from homology"/>
<protein>
    <recommendedName>
        <fullName evidence="2">Carboxypeptidase</fullName>
        <ecNumber evidence="2">3.4.16.-</ecNumber>
    </recommendedName>
</protein>
<dbReference type="EC" id="3.4.16.-" evidence="2"/>
<dbReference type="PROSITE" id="PS00560">
    <property type="entry name" value="CARBOXYPEPT_SER_HIS"/>
    <property type="match status" value="1"/>
</dbReference>
<keyword evidence="2" id="KW-0378">Hydrolase</keyword>
<dbReference type="InterPro" id="IPR001563">
    <property type="entry name" value="Peptidase_S10"/>
</dbReference>
<dbReference type="PANTHER" id="PTHR11802">
    <property type="entry name" value="SERINE PROTEASE FAMILY S10 SERINE CARBOXYPEPTIDASE"/>
    <property type="match status" value="1"/>
</dbReference>
<comment type="similarity">
    <text evidence="1 2">Belongs to the peptidase S10 family.</text>
</comment>
<organism evidence="3 4">
    <name type="scientific">Oikopleura dioica</name>
    <name type="common">Tunicate</name>
    <dbReference type="NCBI Taxonomy" id="34765"/>
    <lineage>
        <taxon>Eukaryota</taxon>
        <taxon>Metazoa</taxon>
        <taxon>Chordata</taxon>
        <taxon>Tunicata</taxon>
        <taxon>Appendicularia</taxon>
        <taxon>Copelata</taxon>
        <taxon>Oikopleuridae</taxon>
        <taxon>Oikopleura</taxon>
    </lineage>
</organism>
<gene>
    <name evidence="3" type="ORF">OKIOD_LOCUS9072</name>
</gene>
<keyword evidence="2" id="KW-0645">Protease</keyword>
<dbReference type="EMBL" id="OU015566">
    <property type="protein sequence ID" value="CAG5102451.1"/>
    <property type="molecule type" value="Genomic_DNA"/>
</dbReference>
<dbReference type="Proteomes" id="UP001158576">
    <property type="component" value="Chromosome 1"/>
</dbReference>
<dbReference type="Gene3D" id="3.40.50.1820">
    <property type="entry name" value="alpha/beta hydrolase"/>
    <property type="match status" value="1"/>
</dbReference>
<keyword evidence="2" id="KW-0121">Carboxypeptidase</keyword>
<dbReference type="PROSITE" id="PS00131">
    <property type="entry name" value="CARBOXYPEPT_SER_SER"/>
    <property type="match status" value="1"/>
</dbReference>
<dbReference type="PRINTS" id="PR00724">
    <property type="entry name" value="CRBOXYPTASEC"/>
</dbReference>
<evidence type="ECO:0000256" key="2">
    <source>
        <dbReference type="RuleBase" id="RU361156"/>
    </source>
</evidence>
<dbReference type="InterPro" id="IPR018202">
    <property type="entry name" value="Ser_caboxypep_ser_AS"/>
</dbReference>
<dbReference type="Pfam" id="PF00450">
    <property type="entry name" value="Peptidase_S10"/>
    <property type="match status" value="1"/>
</dbReference>
<evidence type="ECO:0000256" key="1">
    <source>
        <dbReference type="ARBA" id="ARBA00009431"/>
    </source>
</evidence>
<keyword evidence="4" id="KW-1185">Reference proteome</keyword>
<sequence length="467" mass="51786">MKLFAFAASASAFVANNVVEMEHHHSKKLTTAADADKITSLPGLDSLPDFDMYSGYLSVTDTKKLHYWFVESQGNPATDPVVLWLNGGPGCSSMEGFFAEHGPLHLNDDETISMNPWAWNMNANMIYMEAPIGVGFSKGSAEDMKHISDDTTSSDNRDALKVFFKKFPQYLPNGLYVSGESYAGIYVPTLISKIVDDDVLSPHFKGAAIGNGLYSWEKNQQSIVYFAKYHGLISTANWASLVKNCCTNGDESKCDFFNYPNDSCKNDVESVVNLTWSGGLDVYNLYAECAGGISKQKTMENILSKSTLNMSFTPRFDGPPCTDDNALENYFNTAAVKSALHVDSDINWVLCAEDLDYQTTVQDVSQYIEHAMNTVPDSRIMLYAGDVDMACNFLGGEMFADALNLPLEEKYSEWTYIAADKTKQVGGWYKKFHRLSWVTVKGAGHMVPTDKPIPAYDMFQAFLNGDL</sequence>
<dbReference type="SUPFAM" id="SSF53474">
    <property type="entry name" value="alpha/beta-Hydrolases"/>
    <property type="match status" value="1"/>
</dbReference>
<name>A0ABN7SJF3_OIKDI</name>
<dbReference type="InterPro" id="IPR033124">
    <property type="entry name" value="Ser_caboxypep_his_AS"/>
</dbReference>
<accession>A0ABN7SJF3</accession>
<evidence type="ECO:0000313" key="4">
    <source>
        <dbReference type="Proteomes" id="UP001158576"/>
    </source>
</evidence>